<dbReference type="InterPro" id="IPR048000">
    <property type="entry name" value="TnsA-like"/>
</dbReference>
<evidence type="ECO:0000313" key="2">
    <source>
        <dbReference type="Proteomes" id="UP000600080"/>
    </source>
</evidence>
<comment type="caution">
    <text evidence="1">The sequence shown here is derived from an EMBL/GenBank/DDBJ whole genome shotgun (WGS) entry which is preliminary data.</text>
</comment>
<accession>A0ABQ2JXJ9</accession>
<reference evidence="2" key="1">
    <citation type="journal article" date="2019" name="Int. J. Syst. Evol. Microbiol.">
        <title>The Global Catalogue of Microorganisms (GCM) 10K type strain sequencing project: providing services to taxonomists for standard genome sequencing and annotation.</title>
        <authorList>
            <consortium name="The Broad Institute Genomics Platform"/>
            <consortium name="The Broad Institute Genome Sequencing Center for Infectious Disease"/>
            <person name="Wu L."/>
            <person name="Ma J."/>
        </authorList>
    </citation>
    <scope>NUCLEOTIDE SEQUENCE [LARGE SCALE GENOMIC DNA]</scope>
    <source>
        <strain evidence="2">CGMCC 4.7323</strain>
    </source>
</reference>
<proteinExistence type="predicted"/>
<evidence type="ECO:0000313" key="1">
    <source>
        <dbReference type="EMBL" id="GGN56634.1"/>
    </source>
</evidence>
<dbReference type="RefSeq" id="WP_189101870.1">
    <property type="nucleotide sequence ID" value="NZ_BMND01000027.1"/>
</dbReference>
<gene>
    <name evidence="1" type="ORF">GCM10012285_51360</name>
</gene>
<dbReference type="Proteomes" id="UP000600080">
    <property type="component" value="Unassembled WGS sequence"/>
</dbReference>
<dbReference type="NCBIfam" id="NF033179">
    <property type="entry name" value="TnsA_like_Actin"/>
    <property type="match status" value="1"/>
</dbReference>
<protein>
    <recommendedName>
        <fullName evidence="3">TnsA-like heteromeric transposase endonuclease subunit</fullName>
    </recommendedName>
</protein>
<dbReference type="GeneID" id="301550821"/>
<name>A0ABQ2JXJ9_9ACTN</name>
<evidence type="ECO:0008006" key="3">
    <source>
        <dbReference type="Google" id="ProtNLM"/>
    </source>
</evidence>
<organism evidence="1 2">
    <name type="scientific">Streptomyces kronopolitis</name>
    <dbReference type="NCBI Taxonomy" id="1612435"/>
    <lineage>
        <taxon>Bacteria</taxon>
        <taxon>Bacillati</taxon>
        <taxon>Actinomycetota</taxon>
        <taxon>Actinomycetes</taxon>
        <taxon>Kitasatosporales</taxon>
        <taxon>Streptomycetaceae</taxon>
        <taxon>Streptomyces</taxon>
    </lineage>
</organism>
<keyword evidence="2" id="KW-1185">Reference proteome</keyword>
<dbReference type="EMBL" id="BMND01000027">
    <property type="protein sequence ID" value="GGN56634.1"/>
    <property type="molecule type" value="Genomic_DNA"/>
</dbReference>
<sequence>MGDVQVVDVPVGPVWSHACRLEDLALPYALPEHATECLDLGPGWARRWTVTWKVGKSDVIVPVKDLSAGPAMVSVPVRRFSWRTGQRHRPGLECLVSTGRQHGFESLAERWLLLVLDFVGGFDEVLSQPFRLRLSSVEGKGSHIPDFLVLAAGASWLVDVRPGGLIGEEDEVRFAAAAQVAAAAGWRYMVVTGWRRQVLAAIDALSVRRRPMADPLGLERQLLAAVGRRPWPFGELVGQTQVEAVARTHAVRLLWLRRMAVDLALPFGDESWVYPAGGFDG</sequence>